<feature type="transmembrane region" description="Helical" evidence="5">
    <location>
        <begin position="115"/>
        <end position="139"/>
    </location>
</feature>
<evidence type="ECO:0000256" key="5">
    <source>
        <dbReference type="SAM" id="Phobius"/>
    </source>
</evidence>
<dbReference type="Proteomes" id="UP000186609">
    <property type="component" value="Chromosome"/>
</dbReference>
<protein>
    <recommendedName>
        <fullName evidence="6">Major facilitator superfamily (MFS) profile domain-containing protein</fullName>
    </recommendedName>
</protein>
<keyword evidence="2 5" id="KW-0812">Transmembrane</keyword>
<dbReference type="InterPro" id="IPR011701">
    <property type="entry name" value="MFS"/>
</dbReference>
<evidence type="ECO:0000256" key="1">
    <source>
        <dbReference type="ARBA" id="ARBA00004141"/>
    </source>
</evidence>
<evidence type="ECO:0000256" key="3">
    <source>
        <dbReference type="ARBA" id="ARBA00022989"/>
    </source>
</evidence>
<dbReference type="EMBL" id="CP019236">
    <property type="protein sequence ID" value="APW39602.1"/>
    <property type="molecule type" value="Genomic_DNA"/>
</dbReference>
<dbReference type="PANTHER" id="PTHR23508">
    <property type="entry name" value="CARBOXYLIC ACID TRANSPORTER PROTEIN HOMOLOG"/>
    <property type="match status" value="1"/>
</dbReference>
<dbReference type="InterPro" id="IPR036259">
    <property type="entry name" value="MFS_trans_sf"/>
</dbReference>
<dbReference type="InterPro" id="IPR020846">
    <property type="entry name" value="MFS_dom"/>
</dbReference>
<keyword evidence="4 5" id="KW-0472">Membrane</keyword>
<dbReference type="GO" id="GO:0046943">
    <property type="term" value="F:carboxylic acid transmembrane transporter activity"/>
    <property type="evidence" value="ECO:0007669"/>
    <property type="project" value="TreeGrafter"/>
</dbReference>
<dbReference type="Gene3D" id="1.20.1250.20">
    <property type="entry name" value="MFS general substrate transporter like domains"/>
    <property type="match status" value="2"/>
</dbReference>
<evidence type="ECO:0000259" key="6">
    <source>
        <dbReference type="PROSITE" id="PS50850"/>
    </source>
</evidence>
<evidence type="ECO:0000256" key="4">
    <source>
        <dbReference type="ARBA" id="ARBA00023136"/>
    </source>
</evidence>
<feature type="transmembrane region" description="Helical" evidence="5">
    <location>
        <begin position="90"/>
        <end position="109"/>
    </location>
</feature>
<feature type="transmembrane region" description="Helical" evidence="5">
    <location>
        <begin position="151"/>
        <end position="172"/>
    </location>
</feature>
<evidence type="ECO:0000313" key="8">
    <source>
        <dbReference type="Proteomes" id="UP000186609"/>
    </source>
</evidence>
<dbReference type="AlphaFoldDB" id="A0A1P8K0T0"/>
<dbReference type="SUPFAM" id="SSF103473">
    <property type="entry name" value="MFS general substrate transporter"/>
    <property type="match status" value="1"/>
</dbReference>
<dbReference type="KEGG" id="rhy:RD110_22310"/>
<feature type="transmembrane region" description="Helical" evidence="5">
    <location>
        <begin position="21"/>
        <end position="40"/>
    </location>
</feature>
<dbReference type="Pfam" id="PF07690">
    <property type="entry name" value="MFS_1"/>
    <property type="match status" value="1"/>
</dbReference>
<dbReference type="PROSITE" id="PS50850">
    <property type="entry name" value="MFS"/>
    <property type="match status" value="1"/>
</dbReference>
<dbReference type="RefSeq" id="WP_076202088.1">
    <property type="nucleotide sequence ID" value="NZ_CP019236.1"/>
</dbReference>
<reference evidence="7 8" key="1">
    <citation type="submission" date="2017-01" db="EMBL/GenBank/DDBJ databases">
        <authorList>
            <person name="Mah S.A."/>
            <person name="Swanson W.J."/>
            <person name="Moy G.W."/>
            <person name="Vacquier V.D."/>
        </authorList>
    </citation>
    <scope>NUCLEOTIDE SEQUENCE [LARGE SCALE GENOMIC DNA]</scope>
    <source>
        <strain evidence="7 8">DCY110</strain>
    </source>
</reference>
<comment type="subcellular location">
    <subcellularLocation>
        <location evidence="1">Membrane</location>
        <topology evidence="1">Multi-pass membrane protein</topology>
    </subcellularLocation>
</comment>
<feature type="transmembrane region" description="Helical" evidence="5">
    <location>
        <begin position="295"/>
        <end position="314"/>
    </location>
</feature>
<feature type="transmembrane region" description="Helical" evidence="5">
    <location>
        <begin position="178"/>
        <end position="197"/>
    </location>
</feature>
<evidence type="ECO:0000256" key="2">
    <source>
        <dbReference type="ARBA" id="ARBA00022692"/>
    </source>
</evidence>
<dbReference type="STRING" id="1842727.RD110_22310"/>
<gene>
    <name evidence="7" type="ORF">RD110_22310</name>
</gene>
<feature type="domain" description="Major facilitator superfamily (MFS) profile" evidence="6">
    <location>
        <begin position="24"/>
        <end position="409"/>
    </location>
</feature>
<dbReference type="OrthoDB" id="6057322at2"/>
<name>A0A1P8K0T0_9BURK</name>
<dbReference type="PANTHER" id="PTHR23508:SF10">
    <property type="entry name" value="CARBOXYLIC ACID TRANSPORTER PROTEIN HOMOLOG"/>
    <property type="match status" value="1"/>
</dbReference>
<feature type="transmembrane region" description="Helical" evidence="5">
    <location>
        <begin position="320"/>
        <end position="342"/>
    </location>
</feature>
<dbReference type="CDD" id="cd17316">
    <property type="entry name" value="MFS_SV2_like"/>
    <property type="match status" value="1"/>
</dbReference>
<keyword evidence="3 5" id="KW-1133">Transmembrane helix</keyword>
<organism evidence="7 8">
    <name type="scientific">Rhodoferax koreensis</name>
    <dbReference type="NCBI Taxonomy" id="1842727"/>
    <lineage>
        <taxon>Bacteria</taxon>
        <taxon>Pseudomonadati</taxon>
        <taxon>Pseudomonadota</taxon>
        <taxon>Betaproteobacteria</taxon>
        <taxon>Burkholderiales</taxon>
        <taxon>Comamonadaceae</taxon>
        <taxon>Rhodoferax</taxon>
    </lineage>
</organism>
<proteinExistence type="predicted"/>
<feature type="transmembrane region" description="Helical" evidence="5">
    <location>
        <begin position="229"/>
        <end position="253"/>
    </location>
</feature>
<accession>A0A1P8K0T0</accession>
<feature type="transmembrane region" description="Helical" evidence="5">
    <location>
        <begin position="354"/>
        <end position="374"/>
    </location>
</feature>
<dbReference type="GO" id="GO:0005886">
    <property type="term" value="C:plasma membrane"/>
    <property type="evidence" value="ECO:0007669"/>
    <property type="project" value="TreeGrafter"/>
</dbReference>
<feature type="transmembrane region" description="Helical" evidence="5">
    <location>
        <begin position="60"/>
        <end position="78"/>
    </location>
</feature>
<evidence type="ECO:0000313" key="7">
    <source>
        <dbReference type="EMBL" id="APW39602.1"/>
    </source>
</evidence>
<keyword evidence="8" id="KW-1185">Reference proteome</keyword>
<feature type="transmembrane region" description="Helical" evidence="5">
    <location>
        <begin position="380"/>
        <end position="404"/>
    </location>
</feature>
<feature type="transmembrane region" description="Helical" evidence="5">
    <location>
        <begin position="265"/>
        <end position="283"/>
    </location>
</feature>
<sequence>MKIRSSLEKPSTGPAASFPHEWRALALMAFGFALVNLDRFIMYPLFPVMAAELGLDYQDIGLISAAVALTWGISSMVFGRLSDRFGRRGILITSVLVFSVLCGATGLATSLGSLLLIRLVMGVFEGAFVPVSIATVVDASPARHVGRNTGLQQLMAPLVGSAAAPVLAIALLQVLPSWRWVFLVTALPGLLCAWLIYRRLVEPRRREPVSAPAPVVHTPLRQVLAHPNVALCSAGFCFWLAPVVVFGSLMPSYLSDHLHLAFREMGLVMSMLGIGGAAGMLVFPALSDHWGRKKMMVACLGLAMAPTWLLMHTGAEPLRLALLMFLAAFFISGVIAMVHSVTADNVPAQHVSTATGFIVGAGEIFGGALAPAVAGGLAKAVGITAILPFTLGCMAMGLLLALLLRSPRHATNVQRTAVQG</sequence>